<accession>A0A9D2AEH2</accession>
<evidence type="ECO:0000256" key="10">
    <source>
        <dbReference type="SAM" id="MobiDB-lite"/>
    </source>
</evidence>
<dbReference type="InterPro" id="IPR045070">
    <property type="entry name" value="MATE_MepA-like"/>
</dbReference>
<feature type="transmembrane region" description="Helical" evidence="11">
    <location>
        <begin position="134"/>
        <end position="157"/>
    </location>
</feature>
<evidence type="ECO:0000256" key="5">
    <source>
        <dbReference type="ARBA" id="ARBA00022475"/>
    </source>
</evidence>
<feature type="transmembrane region" description="Helical" evidence="11">
    <location>
        <begin position="457"/>
        <end position="482"/>
    </location>
</feature>
<keyword evidence="9" id="KW-0046">Antibiotic resistance</keyword>
<evidence type="ECO:0000256" key="3">
    <source>
        <dbReference type="ARBA" id="ARBA00022106"/>
    </source>
</evidence>
<evidence type="ECO:0000256" key="4">
    <source>
        <dbReference type="ARBA" id="ARBA00022448"/>
    </source>
</evidence>
<dbReference type="EMBL" id="DXFW01000038">
    <property type="protein sequence ID" value="HIX06581.1"/>
    <property type="molecule type" value="Genomic_DNA"/>
</dbReference>
<comment type="subcellular location">
    <subcellularLocation>
        <location evidence="1">Cell membrane</location>
        <topology evidence="1">Multi-pass membrane protein</topology>
    </subcellularLocation>
</comment>
<dbReference type="GO" id="GO:0005886">
    <property type="term" value="C:plasma membrane"/>
    <property type="evidence" value="ECO:0007669"/>
    <property type="project" value="UniProtKB-SubCell"/>
</dbReference>
<comment type="caution">
    <text evidence="12">The sequence shown here is derived from an EMBL/GenBank/DDBJ whole genome shotgun (WGS) entry which is preliminary data.</text>
</comment>
<protein>
    <recommendedName>
        <fullName evidence="3">Multidrug export protein MepA</fullName>
    </recommendedName>
</protein>
<evidence type="ECO:0000256" key="6">
    <source>
        <dbReference type="ARBA" id="ARBA00022692"/>
    </source>
</evidence>
<organism evidence="12 13">
    <name type="scientific">Candidatus Allofournierella pullicola</name>
    <dbReference type="NCBI Taxonomy" id="2838596"/>
    <lineage>
        <taxon>Bacteria</taxon>
        <taxon>Bacillati</taxon>
        <taxon>Bacillota</taxon>
        <taxon>Clostridia</taxon>
        <taxon>Eubacteriales</taxon>
        <taxon>Oscillospiraceae</taxon>
        <taxon>Allofournierella</taxon>
    </lineage>
</organism>
<feature type="transmembrane region" description="Helical" evidence="11">
    <location>
        <begin position="311"/>
        <end position="330"/>
    </location>
</feature>
<dbReference type="PANTHER" id="PTHR43823">
    <property type="entry name" value="SPORULATION PROTEIN YKVU"/>
    <property type="match status" value="1"/>
</dbReference>
<feature type="transmembrane region" description="Helical" evidence="11">
    <location>
        <begin position="269"/>
        <end position="291"/>
    </location>
</feature>
<feature type="transmembrane region" description="Helical" evidence="11">
    <location>
        <begin position="86"/>
        <end position="113"/>
    </location>
</feature>
<reference evidence="12" key="2">
    <citation type="submission" date="2021-04" db="EMBL/GenBank/DDBJ databases">
        <authorList>
            <person name="Gilroy R."/>
        </authorList>
    </citation>
    <scope>NUCLEOTIDE SEQUENCE</scope>
    <source>
        <strain evidence="12">2239</strain>
    </source>
</reference>
<feature type="transmembrane region" description="Helical" evidence="11">
    <location>
        <begin position="360"/>
        <end position="382"/>
    </location>
</feature>
<comment type="similarity">
    <text evidence="2">Belongs to the multi antimicrobial extrusion (MATE) (TC 2.A.66.1) family. MepA subfamily.</text>
</comment>
<dbReference type="InterPro" id="IPR048279">
    <property type="entry name" value="MdtK-like"/>
</dbReference>
<dbReference type="CDD" id="cd13143">
    <property type="entry name" value="MATE_MepA_like"/>
    <property type="match status" value="1"/>
</dbReference>
<dbReference type="PANTHER" id="PTHR43823:SF3">
    <property type="entry name" value="MULTIDRUG EXPORT PROTEIN MEPA"/>
    <property type="match status" value="1"/>
</dbReference>
<keyword evidence="8 11" id="KW-0472">Membrane</keyword>
<evidence type="ECO:0000256" key="2">
    <source>
        <dbReference type="ARBA" id="ARBA00008417"/>
    </source>
</evidence>
<dbReference type="GO" id="GO:0046677">
    <property type="term" value="P:response to antibiotic"/>
    <property type="evidence" value="ECO:0007669"/>
    <property type="project" value="UniProtKB-KW"/>
</dbReference>
<evidence type="ECO:0000313" key="12">
    <source>
        <dbReference type="EMBL" id="HIX06581.1"/>
    </source>
</evidence>
<feature type="region of interest" description="Disordered" evidence="10">
    <location>
        <begin position="1"/>
        <end position="41"/>
    </location>
</feature>
<evidence type="ECO:0000256" key="9">
    <source>
        <dbReference type="ARBA" id="ARBA00023251"/>
    </source>
</evidence>
<dbReference type="AlphaFoldDB" id="A0A9D2AEH2"/>
<gene>
    <name evidence="12" type="ORF">H9865_10885</name>
</gene>
<reference evidence="12" key="1">
    <citation type="journal article" date="2021" name="PeerJ">
        <title>Extensive microbial diversity within the chicken gut microbiome revealed by metagenomics and culture.</title>
        <authorList>
            <person name="Gilroy R."/>
            <person name="Ravi A."/>
            <person name="Getino M."/>
            <person name="Pursley I."/>
            <person name="Horton D.L."/>
            <person name="Alikhan N.F."/>
            <person name="Baker D."/>
            <person name="Gharbi K."/>
            <person name="Hall N."/>
            <person name="Watson M."/>
            <person name="Adriaenssens E.M."/>
            <person name="Foster-Nyarko E."/>
            <person name="Jarju S."/>
            <person name="Secka A."/>
            <person name="Antonio M."/>
            <person name="Oren A."/>
            <person name="Chaudhuri R.R."/>
            <person name="La Ragione R."/>
            <person name="Hildebrand F."/>
            <person name="Pallen M.J."/>
        </authorList>
    </citation>
    <scope>NUCLEOTIDE SEQUENCE</scope>
    <source>
        <strain evidence="12">2239</strain>
    </source>
</reference>
<evidence type="ECO:0000256" key="8">
    <source>
        <dbReference type="ARBA" id="ARBA00023136"/>
    </source>
</evidence>
<keyword evidence="6 11" id="KW-0812">Transmembrane</keyword>
<dbReference type="InterPro" id="IPR002528">
    <property type="entry name" value="MATE_fam"/>
</dbReference>
<evidence type="ECO:0000313" key="13">
    <source>
        <dbReference type="Proteomes" id="UP000824193"/>
    </source>
</evidence>
<evidence type="ECO:0000256" key="7">
    <source>
        <dbReference type="ARBA" id="ARBA00022989"/>
    </source>
</evidence>
<dbReference type="PIRSF" id="PIRSF006603">
    <property type="entry name" value="DinF"/>
    <property type="match status" value="1"/>
</dbReference>
<feature type="transmembrane region" description="Helical" evidence="11">
    <location>
        <begin position="209"/>
        <end position="230"/>
    </location>
</feature>
<evidence type="ECO:0000256" key="11">
    <source>
        <dbReference type="SAM" id="Phobius"/>
    </source>
</evidence>
<dbReference type="Proteomes" id="UP000824193">
    <property type="component" value="Unassembled WGS sequence"/>
</dbReference>
<proteinExistence type="inferred from homology"/>
<feature type="transmembrane region" description="Helical" evidence="11">
    <location>
        <begin position="54"/>
        <end position="74"/>
    </location>
</feature>
<keyword evidence="4" id="KW-0813">Transport</keyword>
<name>A0A9D2AEH2_9FIRM</name>
<feature type="transmembrane region" description="Helical" evidence="11">
    <location>
        <begin position="236"/>
        <end position="257"/>
    </location>
</feature>
<dbReference type="GO" id="GO:0015297">
    <property type="term" value="F:antiporter activity"/>
    <property type="evidence" value="ECO:0007669"/>
    <property type="project" value="InterPro"/>
</dbReference>
<evidence type="ECO:0000256" key="1">
    <source>
        <dbReference type="ARBA" id="ARBA00004651"/>
    </source>
</evidence>
<feature type="transmembrane region" description="Helical" evidence="11">
    <location>
        <begin position="430"/>
        <end position="451"/>
    </location>
</feature>
<keyword evidence="5" id="KW-1003">Cell membrane</keyword>
<dbReference type="Pfam" id="PF01554">
    <property type="entry name" value="MatE"/>
    <property type="match status" value="2"/>
</dbReference>
<feature type="compositionally biased region" description="Basic residues" evidence="10">
    <location>
        <begin position="9"/>
        <end position="18"/>
    </location>
</feature>
<dbReference type="InterPro" id="IPR051327">
    <property type="entry name" value="MATE_MepA_subfamily"/>
</dbReference>
<feature type="transmembrane region" description="Helical" evidence="11">
    <location>
        <begin position="177"/>
        <end position="197"/>
    </location>
</feature>
<keyword evidence="7 11" id="KW-1133">Transmembrane helix</keyword>
<dbReference type="GO" id="GO:0042910">
    <property type="term" value="F:xenobiotic transmembrane transporter activity"/>
    <property type="evidence" value="ECO:0007669"/>
    <property type="project" value="InterPro"/>
</dbReference>
<feature type="transmembrane region" description="Helical" evidence="11">
    <location>
        <begin position="402"/>
        <end position="423"/>
    </location>
</feature>
<dbReference type="NCBIfam" id="TIGR00797">
    <property type="entry name" value="matE"/>
    <property type="match status" value="1"/>
</dbReference>
<sequence>MARFGPLYHTRRARRKPGRSAGPGKESFTLSDTHPASAASDSDRLLGQAPIGSLILKLSLPAVAAQLINVLYNVVDRMYIGNIPDIGATALTGVGVTFPVLMIVSAFAAFAGMGGAPRAGIRLGAGDKEGAEQILGNCFSLLLVLSVALTVVFQVFRTPILIAFGATGNLLPYAEDYISIYLWGTVSVQLALGLNTFISAQGRSGTAMLSVAIGAVLNIVLDPVFIFLFGMGVQGAAIATVLSQAVSALWVLAFLLSKRSTLRLRKKNLRFSAPVLASVAALGVSPFIMQSTESLVTITLNRGMASYGGELYMGTITILQSVMQLIVLPLQGVTQGTQPIISYNFGAKNLDRVRATFKRVFLISMIYTFSAFALVCLLAWPLARMFTSDADLIDLTVKAMPVFFGGIWAFGAQMSCQAAFMGLGQAKVSLFLALLRKVILLIPLAILLPMVLGGDPFAIYLAEPASDIIASVTTLTIFLLLYKRTLNRPAA</sequence>